<reference evidence="1 2" key="1">
    <citation type="submission" date="2020-08" db="EMBL/GenBank/DDBJ databases">
        <title>Genomic Encyclopedia of Type Strains, Phase IV (KMG-IV): sequencing the most valuable type-strain genomes for metagenomic binning, comparative biology and taxonomic classification.</title>
        <authorList>
            <person name="Goeker M."/>
        </authorList>
    </citation>
    <scope>NUCLEOTIDE SEQUENCE [LARGE SCALE GENOMIC DNA]</scope>
    <source>
        <strain evidence="1 2">DSM 102189</strain>
    </source>
</reference>
<dbReference type="RefSeq" id="WP_184202330.1">
    <property type="nucleotide sequence ID" value="NZ_BMOX01000031.1"/>
</dbReference>
<proteinExistence type="predicted"/>
<evidence type="ECO:0000313" key="1">
    <source>
        <dbReference type="EMBL" id="MBB6228997.1"/>
    </source>
</evidence>
<dbReference type="AlphaFoldDB" id="A0A841L8N1"/>
<dbReference type="EMBL" id="JACIIV010000029">
    <property type="protein sequence ID" value="MBB6228997.1"/>
    <property type="molecule type" value="Genomic_DNA"/>
</dbReference>
<accession>A0A841L8N1</accession>
<comment type="caution">
    <text evidence="1">The sequence shown here is derived from an EMBL/GenBank/DDBJ whole genome shotgun (WGS) entry which is preliminary data.</text>
</comment>
<organism evidence="1 2">
    <name type="scientific">Polymorphobacter multimanifer</name>
    <dbReference type="NCBI Taxonomy" id="1070431"/>
    <lineage>
        <taxon>Bacteria</taxon>
        <taxon>Pseudomonadati</taxon>
        <taxon>Pseudomonadota</taxon>
        <taxon>Alphaproteobacteria</taxon>
        <taxon>Sphingomonadales</taxon>
        <taxon>Sphingosinicellaceae</taxon>
        <taxon>Polymorphobacter</taxon>
    </lineage>
</organism>
<keyword evidence="2" id="KW-1185">Reference proteome</keyword>
<name>A0A841L8N1_9SPHN</name>
<evidence type="ECO:0000313" key="2">
    <source>
        <dbReference type="Proteomes" id="UP000538147"/>
    </source>
</evidence>
<gene>
    <name evidence="1" type="ORF">FHS79_003195</name>
</gene>
<sequence>MAALEITISTSPIGIDLSGFGVSIMKVVFDGLSPEPVAAQPMVAVARNETRAPKKSRVQLRPIAADARLFHAFYA</sequence>
<protein>
    <submittedName>
        <fullName evidence="1">Uncharacterized protein</fullName>
    </submittedName>
</protein>
<dbReference type="Proteomes" id="UP000538147">
    <property type="component" value="Unassembled WGS sequence"/>
</dbReference>